<reference evidence="1" key="1">
    <citation type="journal article" date="2023" name="G3 (Bethesda)">
        <title>A reference genome for the long-term kleptoplast-retaining sea slug Elysia crispata morphotype clarki.</title>
        <authorList>
            <person name="Eastman K.E."/>
            <person name="Pendleton A.L."/>
            <person name="Shaikh M.A."/>
            <person name="Suttiyut T."/>
            <person name="Ogas R."/>
            <person name="Tomko P."/>
            <person name="Gavelis G."/>
            <person name="Widhalm J.R."/>
            <person name="Wisecaver J.H."/>
        </authorList>
    </citation>
    <scope>NUCLEOTIDE SEQUENCE</scope>
    <source>
        <strain evidence="1">ECLA1</strain>
    </source>
</reference>
<gene>
    <name evidence="1" type="ORF">RRG08_066958</name>
</gene>
<dbReference type="EMBL" id="JAWDGP010006195">
    <property type="protein sequence ID" value="KAK3745760.1"/>
    <property type="molecule type" value="Genomic_DNA"/>
</dbReference>
<evidence type="ECO:0000313" key="1">
    <source>
        <dbReference type="EMBL" id="KAK3745760.1"/>
    </source>
</evidence>
<comment type="caution">
    <text evidence="1">The sequence shown here is derived from an EMBL/GenBank/DDBJ whole genome shotgun (WGS) entry which is preliminary data.</text>
</comment>
<sequence length="114" mass="12172">MAGECSTIPASQLTCNSWRWVNSMQAWQENVLLSRPANSPVTVDGGCSRQAWQENVLLSRPANSPVTVDANSPVTVDGGQLTCNRGRWVSFMGAWQENALLSRPPNSPVTGGGG</sequence>
<name>A0AAE1CYS3_9GAST</name>
<dbReference type="AlphaFoldDB" id="A0AAE1CYS3"/>
<organism evidence="1 2">
    <name type="scientific">Elysia crispata</name>
    <name type="common">lettuce slug</name>
    <dbReference type="NCBI Taxonomy" id="231223"/>
    <lineage>
        <taxon>Eukaryota</taxon>
        <taxon>Metazoa</taxon>
        <taxon>Spiralia</taxon>
        <taxon>Lophotrochozoa</taxon>
        <taxon>Mollusca</taxon>
        <taxon>Gastropoda</taxon>
        <taxon>Heterobranchia</taxon>
        <taxon>Euthyneura</taxon>
        <taxon>Panpulmonata</taxon>
        <taxon>Sacoglossa</taxon>
        <taxon>Placobranchoidea</taxon>
        <taxon>Plakobranchidae</taxon>
        <taxon>Elysia</taxon>
    </lineage>
</organism>
<dbReference type="Proteomes" id="UP001283361">
    <property type="component" value="Unassembled WGS sequence"/>
</dbReference>
<proteinExistence type="predicted"/>
<evidence type="ECO:0000313" key="2">
    <source>
        <dbReference type="Proteomes" id="UP001283361"/>
    </source>
</evidence>
<accession>A0AAE1CYS3</accession>
<protein>
    <submittedName>
        <fullName evidence="1">Uncharacterized protein</fullName>
    </submittedName>
</protein>
<keyword evidence="2" id="KW-1185">Reference proteome</keyword>